<proteinExistence type="inferred from homology"/>
<keyword evidence="6" id="KW-0029">Amino-acid transport</keyword>
<dbReference type="Proteomes" id="UP001527882">
    <property type="component" value="Unassembled WGS sequence"/>
</dbReference>
<protein>
    <submittedName>
        <fullName evidence="11">Amino acid ABC transporter permease</fullName>
    </submittedName>
</protein>
<comment type="caution">
    <text evidence="11">The sequence shown here is derived from an EMBL/GenBank/DDBJ whole genome shotgun (WGS) entry which is preliminary data.</text>
</comment>
<dbReference type="PANTHER" id="PTHR30614:SF20">
    <property type="entry name" value="GLUTAMINE TRANSPORT SYSTEM PERMEASE PROTEIN GLNP"/>
    <property type="match status" value="1"/>
</dbReference>
<comment type="subcellular location">
    <subcellularLocation>
        <location evidence="1 9">Cell membrane</location>
        <topology evidence="1 9">Multi-pass membrane protein</topology>
    </subcellularLocation>
</comment>
<evidence type="ECO:0000256" key="9">
    <source>
        <dbReference type="RuleBase" id="RU363032"/>
    </source>
</evidence>
<keyword evidence="12" id="KW-1185">Reference proteome</keyword>
<dbReference type="Gene3D" id="1.10.3720.10">
    <property type="entry name" value="MetI-like"/>
    <property type="match status" value="1"/>
</dbReference>
<dbReference type="SUPFAM" id="SSF161098">
    <property type="entry name" value="MetI-like"/>
    <property type="match status" value="1"/>
</dbReference>
<evidence type="ECO:0000256" key="5">
    <source>
        <dbReference type="ARBA" id="ARBA00022692"/>
    </source>
</evidence>
<feature type="transmembrane region" description="Helical" evidence="9">
    <location>
        <begin position="197"/>
        <end position="218"/>
    </location>
</feature>
<evidence type="ECO:0000313" key="12">
    <source>
        <dbReference type="Proteomes" id="UP001527882"/>
    </source>
</evidence>
<dbReference type="Pfam" id="PF00528">
    <property type="entry name" value="BPD_transp_1"/>
    <property type="match status" value="1"/>
</dbReference>
<sequence>MDFSFLPKYYPFFVDGAKVTLVLSVFTVFFGVILGVLLALMRMSRISILKILATAYIEFIRGTPLLVQLYIIYYGLPKIGITFPDVPALGSAFPDFMAGVLTLSINSAAYVAETFRGGIQAVDKGQMEAARSLGMPHAMAMRHIILPQALRNVLPALGNEFIVVIKESSIVSIIGIGELMYKADTVRGNIFQPFEPLILAALIYFVMTFTLSKLLGVAERRMRTSD</sequence>
<comment type="similarity">
    <text evidence="2">Belongs to the binding-protein-dependent transport system permease family. HisMQ subfamily.</text>
</comment>
<feature type="domain" description="ABC transmembrane type-1" evidence="10">
    <location>
        <begin position="17"/>
        <end position="215"/>
    </location>
</feature>
<keyword evidence="7 9" id="KW-1133">Transmembrane helix</keyword>
<keyword evidence="3 9" id="KW-0813">Transport</keyword>
<feature type="transmembrane region" description="Helical" evidence="9">
    <location>
        <begin position="53"/>
        <end position="76"/>
    </location>
</feature>
<keyword evidence="8 9" id="KW-0472">Membrane</keyword>
<dbReference type="InterPro" id="IPR035906">
    <property type="entry name" value="MetI-like_sf"/>
</dbReference>
<name>A0ABT4QGE9_9BACL</name>
<evidence type="ECO:0000256" key="2">
    <source>
        <dbReference type="ARBA" id="ARBA00010072"/>
    </source>
</evidence>
<accession>A0ABT4QGE9</accession>
<gene>
    <name evidence="11" type="ORF">O9H85_26875</name>
</gene>
<dbReference type="PROSITE" id="PS50928">
    <property type="entry name" value="ABC_TM1"/>
    <property type="match status" value="1"/>
</dbReference>
<keyword evidence="4" id="KW-1003">Cell membrane</keyword>
<evidence type="ECO:0000259" key="10">
    <source>
        <dbReference type="PROSITE" id="PS50928"/>
    </source>
</evidence>
<evidence type="ECO:0000256" key="1">
    <source>
        <dbReference type="ARBA" id="ARBA00004651"/>
    </source>
</evidence>
<organism evidence="11 12">
    <name type="scientific">Paenibacillus gyeongsangnamensis</name>
    <dbReference type="NCBI Taxonomy" id="3388067"/>
    <lineage>
        <taxon>Bacteria</taxon>
        <taxon>Bacillati</taxon>
        <taxon>Bacillota</taxon>
        <taxon>Bacilli</taxon>
        <taxon>Bacillales</taxon>
        <taxon>Paenibacillaceae</taxon>
        <taxon>Paenibacillus</taxon>
    </lineage>
</organism>
<dbReference type="EMBL" id="JAQAGZ010000020">
    <property type="protein sequence ID" value="MCZ8515959.1"/>
    <property type="molecule type" value="Genomic_DNA"/>
</dbReference>
<evidence type="ECO:0000313" key="11">
    <source>
        <dbReference type="EMBL" id="MCZ8515959.1"/>
    </source>
</evidence>
<evidence type="ECO:0000256" key="4">
    <source>
        <dbReference type="ARBA" id="ARBA00022475"/>
    </source>
</evidence>
<keyword evidence="5 9" id="KW-0812">Transmembrane</keyword>
<dbReference type="InterPro" id="IPR010065">
    <property type="entry name" value="AA_ABC_transptr_permease_3TM"/>
</dbReference>
<dbReference type="InterPro" id="IPR043429">
    <property type="entry name" value="ArtM/GltK/GlnP/TcyL/YhdX-like"/>
</dbReference>
<evidence type="ECO:0000256" key="7">
    <source>
        <dbReference type="ARBA" id="ARBA00022989"/>
    </source>
</evidence>
<feature type="transmembrane region" description="Helical" evidence="9">
    <location>
        <begin position="20"/>
        <end position="41"/>
    </location>
</feature>
<evidence type="ECO:0000256" key="6">
    <source>
        <dbReference type="ARBA" id="ARBA00022970"/>
    </source>
</evidence>
<reference evidence="11 12" key="1">
    <citation type="submission" date="2022-12" db="EMBL/GenBank/DDBJ databases">
        <title>Draft genome sequence of Paenibacillus sp. dW9.</title>
        <authorList>
            <person name="Choi E.-W."/>
            <person name="Kim D.-U."/>
        </authorList>
    </citation>
    <scope>NUCLEOTIDE SEQUENCE [LARGE SCALE GENOMIC DNA]</scope>
    <source>
        <strain evidence="12">dW9</strain>
    </source>
</reference>
<dbReference type="NCBIfam" id="TIGR01726">
    <property type="entry name" value="HEQRo_perm_3TM"/>
    <property type="match status" value="1"/>
</dbReference>
<evidence type="ECO:0000256" key="3">
    <source>
        <dbReference type="ARBA" id="ARBA00022448"/>
    </source>
</evidence>
<evidence type="ECO:0000256" key="8">
    <source>
        <dbReference type="ARBA" id="ARBA00023136"/>
    </source>
</evidence>
<dbReference type="PANTHER" id="PTHR30614">
    <property type="entry name" value="MEMBRANE COMPONENT OF AMINO ACID ABC TRANSPORTER"/>
    <property type="match status" value="1"/>
</dbReference>
<dbReference type="InterPro" id="IPR000515">
    <property type="entry name" value="MetI-like"/>
</dbReference>
<dbReference type="CDD" id="cd06261">
    <property type="entry name" value="TM_PBP2"/>
    <property type="match status" value="1"/>
</dbReference>
<dbReference type="RefSeq" id="WP_269884489.1">
    <property type="nucleotide sequence ID" value="NZ_JAQAGZ010000020.1"/>
</dbReference>